<sequence>MNVVDDRLFLPLTCISEFHRANHTTSAVKTVKKLTFQLLPSINRARLQVSVPVKGITFQGTNKLFYHEITISPGIVASLHKSELAAKSKQKILPTDS</sequence>
<accession>A0A6N2KQ27</accession>
<gene>
    <name evidence="1" type="ORF">SVIM_LOCUS113558</name>
</gene>
<name>A0A6N2KQ27_SALVM</name>
<dbReference type="EMBL" id="CAADRP010000569">
    <property type="protein sequence ID" value="VFU30101.1"/>
    <property type="molecule type" value="Genomic_DNA"/>
</dbReference>
<dbReference type="AlphaFoldDB" id="A0A6N2KQ27"/>
<evidence type="ECO:0000313" key="1">
    <source>
        <dbReference type="EMBL" id="VFU30101.1"/>
    </source>
</evidence>
<organism evidence="1">
    <name type="scientific">Salix viminalis</name>
    <name type="common">Common osier</name>
    <name type="synonym">Basket willow</name>
    <dbReference type="NCBI Taxonomy" id="40686"/>
    <lineage>
        <taxon>Eukaryota</taxon>
        <taxon>Viridiplantae</taxon>
        <taxon>Streptophyta</taxon>
        <taxon>Embryophyta</taxon>
        <taxon>Tracheophyta</taxon>
        <taxon>Spermatophyta</taxon>
        <taxon>Magnoliopsida</taxon>
        <taxon>eudicotyledons</taxon>
        <taxon>Gunneridae</taxon>
        <taxon>Pentapetalae</taxon>
        <taxon>rosids</taxon>
        <taxon>fabids</taxon>
        <taxon>Malpighiales</taxon>
        <taxon>Salicaceae</taxon>
        <taxon>Saliceae</taxon>
        <taxon>Salix</taxon>
    </lineage>
</organism>
<protein>
    <submittedName>
        <fullName evidence="1">Uncharacterized protein</fullName>
    </submittedName>
</protein>
<reference evidence="1" key="1">
    <citation type="submission" date="2019-03" db="EMBL/GenBank/DDBJ databases">
        <authorList>
            <person name="Mank J."/>
            <person name="Almeida P."/>
        </authorList>
    </citation>
    <scope>NUCLEOTIDE SEQUENCE</scope>
    <source>
        <strain evidence="1">78183</strain>
    </source>
</reference>
<proteinExistence type="predicted"/>